<dbReference type="GO" id="GO:0016491">
    <property type="term" value="F:oxidoreductase activity"/>
    <property type="evidence" value="ECO:0007669"/>
    <property type="project" value="InterPro"/>
</dbReference>
<evidence type="ECO:0000313" key="6">
    <source>
        <dbReference type="EMBL" id="GFG52060.1"/>
    </source>
</evidence>
<comment type="caution">
    <text evidence="7">The sequence shown here is derived from an EMBL/GenBank/DDBJ whole genome shotgun (WGS) entry which is preliminary data.</text>
</comment>
<dbReference type="InterPro" id="IPR012675">
    <property type="entry name" value="Beta-grasp_dom_sf"/>
</dbReference>
<reference evidence="7 8" key="1">
    <citation type="submission" date="2017-10" db="EMBL/GenBank/DDBJ databases">
        <title>The new phylogeny of genus Mycobacterium.</title>
        <authorList>
            <person name="Tortoli E."/>
            <person name="Trovato A."/>
            <person name="Cirillo D.M."/>
        </authorList>
    </citation>
    <scope>NUCLEOTIDE SEQUENCE [LARGE SCALE GENOMIC DNA]</scope>
    <source>
        <strain evidence="7 8">CCUG37673</strain>
    </source>
</reference>
<dbReference type="Pfam" id="PF00111">
    <property type="entry name" value="Fer2"/>
    <property type="match status" value="1"/>
</dbReference>
<evidence type="ECO:0000256" key="1">
    <source>
        <dbReference type="ARBA" id="ARBA00022714"/>
    </source>
</evidence>
<dbReference type="InterPro" id="IPR036884">
    <property type="entry name" value="2Fe-2S-bd_dom_sf"/>
</dbReference>
<dbReference type="AlphaFoldDB" id="A0A2A7MZL5"/>
<dbReference type="GO" id="GO:0046872">
    <property type="term" value="F:metal ion binding"/>
    <property type="evidence" value="ECO:0007669"/>
    <property type="project" value="UniProtKB-KW"/>
</dbReference>
<organism evidence="7 8">
    <name type="scientific">Mycolicibacterium agri</name>
    <name type="common">Mycobacterium agri</name>
    <dbReference type="NCBI Taxonomy" id="36811"/>
    <lineage>
        <taxon>Bacteria</taxon>
        <taxon>Bacillati</taxon>
        <taxon>Actinomycetota</taxon>
        <taxon>Actinomycetes</taxon>
        <taxon>Mycobacteriales</taxon>
        <taxon>Mycobacteriaceae</taxon>
        <taxon>Mycolicibacterium</taxon>
    </lineage>
</organism>
<dbReference type="EMBL" id="BLKS01000001">
    <property type="protein sequence ID" value="GFG52060.1"/>
    <property type="molecule type" value="Genomic_DNA"/>
</dbReference>
<feature type="domain" description="2Fe-2S ferredoxin-type" evidence="5">
    <location>
        <begin position="2"/>
        <end position="77"/>
    </location>
</feature>
<dbReference type="CDD" id="cd00207">
    <property type="entry name" value="fer2"/>
    <property type="match status" value="1"/>
</dbReference>
<evidence type="ECO:0000256" key="2">
    <source>
        <dbReference type="ARBA" id="ARBA00022723"/>
    </source>
</evidence>
<keyword evidence="3" id="KW-0408">Iron</keyword>
<evidence type="ECO:0000259" key="5">
    <source>
        <dbReference type="PROSITE" id="PS51085"/>
    </source>
</evidence>
<dbReference type="EMBL" id="PDCP01000029">
    <property type="protein sequence ID" value="PEG37096.1"/>
    <property type="molecule type" value="Genomic_DNA"/>
</dbReference>
<keyword evidence="2" id="KW-0479">Metal-binding</keyword>
<dbReference type="InterPro" id="IPR036010">
    <property type="entry name" value="2Fe-2S_ferredoxin-like_sf"/>
</dbReference>
<accession>A0A2A7MZL5</accession>
<evidence type="ECO:0000256" key="3">
    <source>
        <dbReference type="ARBA" id="ARBA00023004"/>
    </source>
</evidence>
<reference evidence="6 9" key="2">
    <citation type="journal article" date="2019" name="Emerg. Microbes Infect.">
        <title>Comprehensive subspecies identification of 175 nontuberculous mycobacteria species based on 7547 genomic profiles.</title>
        <authorList>
            <person name="Matsumoto Y."/>
            <person name="Kinjo T."/>
            <person name="Motooka D."/>
            <person name="Nabeya D."/>
            <person name="Jung N."/>
            <person name="Uechi K."/>
            <person name="Horii T."/>
            <person name="Iida T."/>
            <person name="Fujita J."/>
            <person name="Nakamura S."/>
        </authorList>
    </citation>
    <scope>NUCLEOTIDE SEQUENCE [LARGE SCALE GENOMIC DNA]</scope>
    <source>
        <strain evidence="6 9">JCM 6377</strain>
    </source>
</reference>
<evidence type="ECO:0000256" key="4">
    <source>
        <dbReference type="ARBA" id="ARBA00023014"/>
    </source>
</evidence>
<dbReference type="OrthoDB" id="159930at2"/>
<evidence type="ECO:0000313" key="9">
    <source>
        <dbReference type="Proteomes" id="UP000465302"/>
    </source>
</evidence>
<protein>
    <submittedName>
        <fullName evidence="6">(2Fe-2S)-binding protein</fullName>
    </submittedName>
</protein>
<evidence type="ECO:0000313" key="8">
    <source>
        <dbReference type="Proteomes" id="UP000220914"/>
    </source>
</evidence>
<keyword evidence="1" id="KW-0001">2Fe-2S</keyword>
<dbReference type="SUPFAM" id="SSF47741">
    <property type="entry name" value="CO dehydrogenase ISP C-domain like"/>
    <property type="match status" value="1"/>
</dbReference>
<dbReference type="GO" id="GO:0051537">
    <property type="term" value="F:2 iron, 2 sulfur cluster binding"/>
    <property type="evidence" value="ECO:0007669"/>
    <property type="project" value="UniProtKB-KW"/>
</dbReference>
<dbReference type="Proteomes" id="UP000220914">
    <property type="component" value="Unassembled WGS sequence"/>
</dbReference>
<dbReference type="Gene3D" id="1.10.150.120">
    <property type="entry name" value="[2Fe-2S]-binding domain"/>
    <property type="match status" value="1"/>
</dbReference>
<reference evidence="6" key="3">
    <citation type="submission" date="2020-02" db="EMBL/GenBank/DDBJ databases">
        <authorList>
            <person name="Matsumoto Y."/>
            <person name="Motooka D."/>
            <person name="Nakamura S."/>
        </authorList>
    </citation>
    <scope>NUCLEOTIDE SEQUENCE</scope>
    <source>
        <strain evidence="6">JCM 6377</strain>
    </source>
</reference>
<evidence type="ECO:0000313" key="7">
    <source>
        <dbReference type="EMBL" id="PEG37096.1"/>
    </source>
</evidence>
<dbReference type="Proteomes" id="UP000465302">
    <property type="component" value="Unassembled WGS sequence"/>
</dbReference>
<proteinExistence type="predicted"/>
<sequence length="167" mass="17600">MGSYRLTVNGREHHVDVPEGTSLLEVLRNDIGDKSPKFGCGLVQCGACFVLIDGHPTPACDTPVEYVRGEVTTLAGLGRPDAMHPVQSAFLELQAGQCGYCIAGIIMSAAALLRDNPRPTRDDVSEALQRNLCRCGTHLRFVDAVLAAAGSASHSSTEPTPQAGSPT</sequence>
<dbReference type="RefSeq" id="WP_097941294.1">
    <property type="nucleotide sequence ID" value="NZ_BLKS01000001.1"/>
</dbReference>
<dbReference type="InterPro" id="IPR002888">
    <property type="entry name" value="2Fe-2S-bd"/>
</dbReference>
<dbReference type="PANTHER" id="PTHR44379:SF6">
    <property type="entry name" value="BLR6046 PROTEIN"/>
    <property type="match status" value="1"/>
</dbReference>
<keyword evidence="4" id="KW-0411">Iron-sulfur</keyword>
<name>A0A2A7MZL5_MYCAG</name>
<dbReference type="InterPro" id="IPR051452">
    <property type="entry name" value="Diverse_Oxidoreductases"/>
</dbReference>
<dbReference type="PANTHER" id="PTHR44379">
    <property type="entry name" value="OXIDOREDUCTASE WITH IRON-SULFUR SUBUNIT"/>
    <property type="match status" value="1"/>
</dbReference>
<dbReference type="SUPFAM" id="SSF54292">
    <property type="entry name" value="2Fe-2S ferredoxin-like"/>
    <property type="match status" value="1"/>
</dbReference>
<dbReference type="InterPro" id="IPR001041">
    <property type="entry name" value="2Fe-2S_ferredoxin-type"/>
</dbReference>
<dbReference type="Gene3D" id="3.10.20.30">
    <property type="match status" value="1"/>
</dbReference>
<dbReference type="Pfam" id="PF01799">
    <property type="entry name" value="Fer2_2"/>
    <property type="match status" value="1"/>
</dbReference>
<keyword evidence="8" id="KW-1185">Reference proteome</keyword>
<dbReference type="PROSITE" id="PS51085">
    <property type="entry name" value="2FE2S_FER_2"/>
    <property type="match status" value="1"/>
</dbReference>
<gene>
    <name evidence="7" type="ORF">CQY20_17250</name>
    <name evidence="6" type="ORF">MAGR_35010</name>
</gene>